<dbReference type="PANTHER" id="PTHR21716">
    <property type="entry name" value="TRANSMEMBRANE PROTEIN"/>
    <property type="match status" value="1"/>
</dbReference>
<evidence type="ECO:0000313" key="8">
    <source>
        <dbReference type="EMBL" id="TRL35082.1"/>
    </source>
</evidence>
<feature type="transmembrane region" description="Helical" evidence="7">
    <location>
        <begin position="49"/>
        <end position="80"/>
    </location>
</feature>
<feature type="transmembrane region" description="Helical" evidence="7">
    <location>
        <begin position="189"/>
        <end position="214"/>
    </location>
</feature>
<gene>
    <name evidence="8" type="ORF">FM996_08595</name>
</gene>
<keyword evidence="3 7" id="KW-0812">Transmembrane</keyword>
<evidence type="ECO:0000256" key="1">
    <source>
        <dbReference type="ARBA" id="ARBA00004141"/>
    </source>
</evidence>
<feature type="transmembrane region" description="Helical" evidence="7">
    <location>
        <begin position="249"/>
        <end position="272"/>
    </location>
</feature>
<feature type="region of interest" description="Disordered" evidence="6">
    <location>
        <begin position="1"/>
        <end position="41"/>
    </location>
</feature>
<evidence type="ECO:0000256" key="5">
    <source>
        <dbReference type="ARBA" id="ARBA00023136"/>
    </source>
</evidence>
<comment type="subcellular location">
    <subcellularLocation>
        <location evidence="1">Membrane</location>
        <topology evidence="1">Multi-pass membrane protein</topology>
    </subcellularLocation>
</comment>
<feature type="compositionally biased region" description="Basic and acidic residues" evidence="6">
    <location>
        <begin position="1"/>
        <end position="14"/>
    </location>
</feature>
<dbReference type="Proteomes" id="UP000316781">
    <property type="component" value="Unassembled WGS sequence"/>
</dbReference>
<protein>
    <submittedName>
        <fullName evidence="8">AI-2E family transporter</fullName>
    </submittedName>
</protein>
<evidence type="ECO:0000256" key="4">
    <source>
        <dbReference type="ARBA" id="ARBA00022989"/>
    </source>
</evidence>
<name>A0A549SZM2_METSR</name>
<dbReference type="AlphaFoldDB" id="A0A549SZM2"/>
<evidence type="ECO:0000256" key="3">
    <source>
        <dbReference type="ARBA" id="ARBA00022692"/>
    </source>
</evidence>
<feature type="compositionally biased region" description="Basic residues" evidence="6">
    <location>
        <begin position="27"/>
        <end position="38"/>
    </location>
</feature>
<keyword evidence="4 7" id="KW-1133">Transmembrane helix</keyword>
<sequence>MSSLRDELSRRNFRSDTGTRSGDVRVSRRSPHRRRKKRSGEADMQNRQIFGLILLAGMIALGVVVISPFWAPLAWAAILVHATDGAFRRCLRLCGQRRNLAAAVTTILLIVLIVVPVSLLLVDLQSEIVGAYRDLSTKFADEPLVLPEAIARLPVIGPALTDALNNVVNDPEFRKQQLNEWMEPWIRQLAGVVGAVGRSIAQFGVTTIAVFFFYRDGDLILEQIRVGLRRVVGETADRYVRAVETTSNAVVSGLIVSALAQGFIAGVGYAFIGAGPPVLLGAATALTALIPLVGTVAIWGPLGVWLLLTDQIGAGLGLLAWGALIVNPTDNILKPLLISTASDIPLVVVFLGVMGGLLTFGFVGLFLGPLILAVLLAIWRRWLEGEAPETER</sequence>
<proteinExistence type="inferred from homology"/>
<evidence type="ECO:0000256" key="2">
    <source>
        <dbReference type="ARBA" id="ARBA00009773"/>
    </source>
</evidence>
<dbReference type="EMBL" id="VJMF01000034">
    <property type="protein sequence ID" value="TRL35082.1"/>
    <property type="molecule type" value="Genomic_DNA"/>
</dbReference>
<organism evidence="8 9">
    <name type="scientific">Methylosinus sporium</name>
    <dbReference type="NCBI Taxonomy" id="428"/>
    <lineage>
        <taxon>Bacteria</taxon>
        <taxon>Pseudomonadati</taxon>
        <taxon>Pseudomonadota</taxon>
        <taxon>Alphaproteobacteria</taxon>
        <taxon>Hyphomicrobiales</taxon>
        <taxon>Methylocystaceae</taxon>
        <taxon>Methylosinus</taxon>
    </lineage>
</organism>
<accession>A0A549SZM2</accession>
<evidence type="ECO:0000256" key="6">
    <source>
        <dbReference type="SAM" id="MobiDB-lite"/>
    </source>
</evidence>
<comment type="similarity">
    <text evidence="2">Belongs to the autoinducer-2 exporter (AI-2E) (TC 2.A.86) family.</text>
</comment>
<dbReference type="Pfam" id="PF01594">
    <property type="entry name" value="AI-2E_transport"/>
    <property type="match status" value="1"/>
</dbReference>
<dbReference type="PANTHER" id="PTHR21716:SF4">
    <property type="entry name" value="TRANSMEMBRANE PROTEIN 245"/>
    <property type="match status" value="1"/>
</dbReference>
<keyword evidence="5 7" id="KW-0472">Membrane</keyword>
<evidence type="ECO:0000313" key="9">
    <source>
        <dbReference type="Proteomes" id="UP000316781"/>
    </source>
</evidence>
<feature type="transmembrane region" description="Helical" evidence="7">
    <location>
        <begin position="306"/>
        <end position="326"/>
    </location>
</feature>
<reference evidence="8 9" key="1">
    <citation type="submission" date="2019-07" db="EMBL/GenBank/DDBJ databases">
        <title>Ln-dependent methylotrophs.</title>
        <authorList>
            <person name="Tani A."/>
        </authorList>
    </citation>
    <scope>NUCLEOTIDE SEQUENCE [LARGE SCALE GENOMIC DNA]</scope>
    <source>
        <strain evidence="8 9">SM89A</strain>
    </source>
</reference>
<feature type="transmembrane region" description="Helical" evidence="7">
    <location>
        <begin position="100"/>
        <end position="122"/>
    </location>
</feature>
<comment type="caution">
    <text evidence="8">The sequence shown here is derived from an EMBL/GenBank/DDBJ whole genome shotgun (WGS) entry which is preliminary data.</text>
</comment>
<feature type="transmembrane region" description="Helical" evidence="7">
    <location>
        <begin position="346"/>
        <end position="379"/>
    </location>
</feature>
<dbReference type="InterPro" id="IPR002549">
    <property type="entry name" value="AI-2E-like"/>
</dbReference>
<dbReference type="GO" id="GO:0016020">
    <property type="term" value="C:membrane"/>
    <property type="evidence" value="ECO:0007669"/>
    <property type="project" value="UniProtKB-SubCell"/>
</dbReference>
<feature type="transmembrane region" description="Helical" evidence="7">
    <location>
        <begin position="278"/>
        <end position="299"/>
    </location>
</feature>
<evidence type="ECO:0000256" key="7">
    <source>
        <dbReference type="SAM" id="Phobius"/>
    </source>
</evidence>